<protein>
    <recommendedName>
        <fullName evidence="2">NADAR domain-containing protein</fullName>
    </recommendedName>
</protein>
<evidence type="ECO:0000256" key="1">
    <source>
        <dbReference type="SAM" id="MobiDB-lite"/>
    </source>
</evidence>
<dbReference type="AlphaFoldDB" id="A0A1X7S926"/>
<organism evidence="3 4">
    <name type="scientific">Zymoseptoria tritici (strain ST99CH_3D7)</name>
    <dbReference type="NCBI Taxonomy" id="1276538"/>
    <lineage>
        <taxon>Eukaryota</taxon>
        <taxon>Fungi</taxon>
        <taxon>Dikarya</taxon>
        <taxon>Ascomycota</taxon>
        <taxon>Pezizomycotina</taxon>
        <taxon>Dothideomycetes</taxon>
        <taxon>Dothideomycetidae</taxon>
        <taxon>Mycosphaerellales</taxon>
        <taxon>Mycosphaerellaceae</taxon>
        <taxon>Zymoseptoria</taxon>
    </lineage>
</organism>
<gene>
    <name evidence="3" type="ORF">ZT3D7_G11341</name>
</gene>
<dbReference type="InterPro" id="IPR037238">
    <property type="entry name" value="YbiA-like_sf"/>
</dbReference>
<dbReference type="InterPro" id="IPR012816">
    <property type="entry name" value="NADAR"/>
</dbReference>
<name>A0A1X7S926_ZYMT9</name>
<feature type="compositionally biased region" description="Low complexity" evidence="1">
    <location>
        <begin position="25"/>
        <end position="50"/>
    </location>
</feature>
<sequence length="251" mass="27811">MAPKKNQNPKASPSPSSTRRKAKKPSTNTSTTSQTTTPPPSSSKKTQSSSSGDTVFFWKEDVPNGFLCQWYRATFTDPSTNQVFTSAEQWMMYHKALLFNDQDTATLILKTTSPRKQKGLGSQVSNFDEAVWQREREGIVEKGNVLKFGQATDVSGIGMDERREAVALKGLLLGTGERELAEASPFDRVWGIGYREEEAGRVERGKWGENLLGKVLMRVRERLRGETEAGKEIAENGVVTEEKGESRAGES</sequence>
<dbReference type="STRING" id="1276538.A0A1X7S926"/>
<accession>A0A1X7S926</accession>
<dbReference type="SUPFAM" id="SSF143990">
    <property type="entry name" value="YbiA-like"/>
    <property type="match status" value="1"/>
</dbReference>
<dbReference type="Gene3D" id="1.10.357.40">
    <property type="entry name" value="YbiA-like"/>
    <property type="match status" value="1"/>
</dbReference>
<dbReference type="NCBIfam" id="TIGR02464">
    <property type="entry name" value="ribofla_fusion"/>
    <property type="match status" value="1"/>
</dbReference>
<feature type="region of interest" description="Disordered" evidence="1">
    <location>
        <begin position="1"/>
        <end position="50"/>
    </location>
</feature>
<feature type="compositionally biased region" description="Polar residues" evidence="1">
    <location>
        <begin position="1"/>
        <end position="17"/>
    </location>
</feature>
<evidence type="ECO:0000313" key="4">
    <source>
        <dbReference type="Proteomes" id="UP000215127"/>
    </source>
</evidence>
<dbReference type="CDD" id="cd15457">
    <property type="entry name" value="NADAR"/>
    <property type="match status" value="1"/>
</dbReference>
<keyword evidence="4" id="KW-1185">Reference proteome</keyword>
<feature type="domain" description="NADAR" evidence="2">
    <location>
        <begin position="56"/>
        <end position="224"/>
    </location>
</feature>
<evidence type="ECO:0000313" key="3">
    <source>
        <dbReference type="EMBL" id="SMQ56186.1"/>
    </source>
</evidence>
<dbReference type="Proteomes" id="UP000215127">
    <property type="component" value="Chromosome 13"/>
</dbReference>
<evidence type="ECO:0000259" key="2">
    <source>
        <dbReference type="Pfam" id="PF08719"/>
    </source>
</evidence>
<proteinExistence type="predicted"/>
<dbReference type="Pfam" id="PF08719">
    <property type="entry name" value="NADAR"/>
    <property type="match status" value="1"/>
</dbReference>
<feature type="region of interest" description="Disordered" evidence="1">
    <location>
        <begin position="230"/>
        <end position="251"/>
    </location>
</feature>
<dbReference type="EMBL" id="LT853704">
    <property type="protein sequence ID" value="SMQ56186.1"/>
    <property type="molecule type" value="Genomic_DNA"/>
</dbReference>
<reference evidence="3 4" key="1">
    <citation type="submission" date="2016-06" db="EMBL/GenBank/DDBJ databases">
        <authorList>
            <person name="Kjaerup R.B."/>
            <person name="Dalgaard T.S."/>
            <person name="Juul-Madsen H.R."/>
        </authorList>
    </citation>
    <scope>NUCLEOTIDE SEQUENCE [LARGE SCALE GENOMIC DNA]</scope>
</reference>